<dbReference type="RefSeq" id="WP_200356217.1">
    <property type="nucleotide sequence ID" value="NZ_JAENIL010000025.1"/>
</dbReference>
<feature type="chain" id="PRO_5036883137" evidence="1">
    <location>
        <begin position="23"/>
        <end position="331"/>
    </location>
</feature>
<comment type="caution">
    <text evidence="2">The sequence shown here is derived from an EMBL/GenBank/DDBJ whole genome shotgun (WGS) entry which is preliminary data.</text>
</comment>
<keyword evidence="2" id="KW-0645">Protease</keyword>
<dbReference type="InterPro" id="IPR008969">
    <property type="entry name" value="CarboxyPept-like_regulatory"/>
</dbReference>
<keyword evidence="2" id="KW-0121">Carboxypeptidase</keyword>
<accession>A0A934VRV3</accession>
<keyword evidence="3" id="KW-1185">Reference proteome</keyword>
<organism evidence="2 3">
    <name type="scientific">Pelagicoccus mobilis</name>
    <dbReference type="NCBI Taxonomy" id="415221"/>
    <lineage>
        <taxon>Bacteria</taxon>
        <taxon>Pseudomonadati</taxon>
        <taxon>Verrucomicrobiota</taxon>
        <taxon>Opitutia</taxon>
        <taxon>Puniceicoccales</taxon>
        <taxon>Pelagicoccaceae</taxon>
        <taxon>Pelagicoccus</taxon>
    </lineage>
</organism>
<evidence type="ECO:0000313" key="2">
    <source>
        <dbReference type="EMBL" id="MBK1878003.1"/>
    </source>
</evidence>
<dbReference type="SUPFAM" id="SSF49464">
    <property type="entry name" value="Carboxypeptidase regulatory domain-like"/>
    <property type="match status" value="1"/>
</dbReference>
<dbReference type="EMBL" id="JAENIL010000025">
    <property type="protein sequence ID" value="MBK1878003.1"/>
    <property type="molecule type" value="Genomic_DNA"/>
</dbReference>
<evidence type="ECO:0000256" key="1">
    <source>
        <dbReference type="SAM" id="SignalP"/>
    </source>
</evidence>
<dbReference type="AlphaFoldDB" id="A0A934VRV3"/>
<gene>
    <name evidence="2" type="ORF">JIN87_14085</name>
</gene>
<sequence>MKLEIRTVAVIGLACFALQGWAAVAQEDVDYSVLAKRLSLAETASDGAWMEAAVTISDTPEGAKSWRVGDIDNFGQTWRIAHNPLSGEIASRLKKRDIPEEAKASLPKGVDEESYILGLSVNGTEGEEVTDTVFNRTLAESSPSSLEAEVFLEGRSEGAQSYTLQFYLVTSGQRSGSNDWKVALNGKSQPELGRLISLTEMKPRQGYLFSYQFYSDVLDADDLSLGVRIGLGDTGSQTEFAVDFLKVIEDCDTPDFAGTVHGIVRSSGSGRPLPDVLVSCQGSETRTGKDGTFRFDARPAGQAYVCIDGSLENFKTIRLADGETLKTYFAK</sequence>
<dbReference type="GO" id="GO:0004180">
    <property type="term" value="F:carboxypeptidase activity"/>
    <property type="evidence" value="ECO:0007669"/>
    <property type="project" value="UniProtKB-KW"/>
</dbReference>
<protein>
    <submittedName>
        <fullName evidence="2">Carboxypeptidase regulatory-like domain-containing protein</fullName>
    </submittedName>
</protein>
<keyword evidence="1" id="KW-0732">Signal</keyword>
<proteinExistence type="predicted"/>
<keyword evidence="2" id="KW-0378">Hydrolase</keyword>
<evidence type="ECO:0000313" key="3">
    <source>
        <dbReference type="Proteomes" id="UP000617628"/>
    </source>
</evidence>
<dbReference type="Proteomes" id="UP000617628">
    <property type="component" value="Unassembled WGS sequence"/>
</dbReference>
<reference evidence="2" key="1">
    <citation type="submission" date="2021-01" db="EMBL/GenBank/DDBJ databases">
        <title>Modified the classification status of verrucomicrobia.</title>
        <authorList>
            <person name="Feng X."/>
        </authorList>
    </citation>
    <scope>NUCLEOTIDE SEQUENCE</scope>
    <source>
        <strain evidence="2">KCTC 13126</strain>
    </source>
</reference>
<feature type="signal peptide" evidence="1">
    <location>
        <begin position="1"/>
        <end position="22"/>
    </location>
</feature>
<name>A0A934VRV3_9BACT</name>